<dbReference type="Pfam" id="PF00067">
    <property type="entry name" value="p450"/>
    <property type="match status" value="1"/>
</dbReference>
<dbReference type="PANTHER" id="PTHR24305">
    <property type="entry name" value="CYTOCHROME P450"/>
    <property type="match status" value="1"/>
</dbReference>
<dbReference type="AlphaFoldDB" id="A0A8H5QK94"/>
<evidence type="ECO:0000313" key="5">
    <source>
        <dbReference type="EMBL" id="KAF5616785.1"/>
    </source>
</evidence>
<name>A0A8H5QK94_9HYPO</name>
<keyword evidence="1" id="KW-0349">Heme</keyword>
<dbReference type="InterPro" id="IPR036396">
    <property type="entry name" value="Cyt_P450_sf"/>
</dbReference>
<organism evidence="5 6">
    <name type="scientific">Fusarium tjaetaba</name>
    <dbReference type="NCBI Taxonomy" id="1567544"/>
    <lineage>
        <taxon>Eukaryota</taxon>
        <taxon>Fungi</taxon>
        <taxon>Dikarya</taxon>
        <taxon>Ascomycota</taxon>
        <taxon>Pezizomycotina</taxon>
        <taxon>Sordariomycetes</taxon>
        <taxon>Hypocreomycetidae</taxon>
        <taxon>Hypocreales</taxon>
        <taxon>Nectriaceae</taxon>
        <taxon>Fusarium</taxon>
        <taxon>Fusarium fujikuroi species complex</taxon>
    </lineage>
</organism>
<keyword evidence="6" id="KW-1185">Reference proteome</keyword>
<proteinExistence type="predicted"/>
<accession>A0A8H5QK94</accession>
<evidence type="ECO:0000313" key="6">
    <source>
        <dbReference type="Proteomes" id="UP000530670"/>
    </source>
</evidence>
<dbReference type="GO" id="GO:0005506">
    <property type="term" value="F:iron ion binding"/>
    <property type="evidence" value="ECO:0007669"/>
    <property type="project" value="InterPro"/>
</dbReference>
<dbReference type="EMBL" id="JAAQRI010000369">
    <property type="protein sequence ID" value="KAF5616785.1"/>
    <property type="molecule type" value="Genomic_DNA"/>
</dbReference>
<keyword evidence="3" id="KW-0408">Iron</keyword>
<dbReference type="GO" id="GO:0004497">
    <property type="term" value="F:monooxygenase activity"/>
    <property type="evidence" value="ECO:0007669"/>
    <property type="project" value="UniProtKB-KW"/>
</dbReference>
<dbReference type="Proteomes" id="UP000530670">
    <property type="component" value="Unassembled WGS sequence"/>
</dbReference>
<dbReference type="InterPro" id="IPR001128">
    <property type="entry name" value="Cyt_P450"/>
</dbReference>
<dbReference type="Gene3D" id="1.10.630.10">
    <property type="entry name" value="Cytochrome P450"/>
    <property type="match status" value="1"/>
</dbReference>
<dbReference type="GO" id="GO:0016705">
    <property type="term" value="F:oxidoreductase activity, acting on paired donors, with incorporation or reduction of molecular oxygen"/>
    <property type="evidence" value="ECO:0007669"/>
    <property type="project" value="InterPro"/>
</dbReference>
<dbReference type="GO" id="GO:0020037">
    <property type="term" value="F:heme binding"/>
    <property type="evidence" value="ECO:0007669"/>
    <property type="project" value="InterPro"/>
</dbReference>
<keyword evidence="5" id="KW-0560">Oxidoreductase</keyword>
<dbReference type="OrthoDB" id="3934656at2759"/>
<keyword evidence="2" id="KW-0479">Metal-binding</keyword>
<gene>
    <name evidence="5" type="ORF">FTJAE_12934</name>
</gene>
<evidence type="ECO:0000256" key="1">
    <source>
        <dbReference type="ARBA" id="ARBA00022617"/>
    </source>
</evidence>
<feature type="transmembrane region" description="Helical" evidence="4">
    <location>
        <begin position="12"/>
        <end position="39"/>
    </location>
</feature>
<dbReference type="RefSeq" id="XP_037200064.1">
    <property type="nucleotide sequence ID" value="XM_037346025.1"/>
</dbReference>
<keyword evidence="4" id="KW-0472">Membrane</keyword>
<sequence length="403" mass="45325">MIIDVILERFTCVSAPAALALLVSSTVALWMMTLFYSYYFHPYADIPGPFWAKLSRFWLVRQVLRGDIHNTQRARHEKYGPIVRMAPDEVSISDPAALKRDEKIHAQRRRFVNNLYSLSSILESESYVDACIMTFKARLEEFVVQSDSFDLGLWLQMFAFDVIGELFDGKQFGFMEDRHDYQGYIKTLDTLLPAVATSCVLPFYLRPLQVLGHLISPLHKALKGYDDIVVAAKETVARRQRQVDKGTVERLVQNRPSDLLDKLFNIAGSKDDFTLADVATEAWVSLFAGSDTTAIAMRAILFHIIRSPKVYERLLAEIDQASAQGLLSNPANYSEAIKLPYFIACCKEGFRVHPSVGMSMPRHVPPAGVNIAGRYFPGGSRVGMSAHVVHFDKGILGCRLLQP</sequence>
<keyword evidence="5" id="KW-0503">Monooxygenase</keyword>
<keyword evidence="4" id="KW-0812">Transmembrane</keyword>
<dbReference type="SUPFAM" id="SSF48264">
    <property type="entry name" value="Cytochrome P450"/>
    <property type="match status" value="1"/>
</dbReference>
<dbReference type="GeneID" id="59298295"/>
<evidence type="ECO:0000256" key="3">
    <source>
        <dbReference type="ARBA" id="ARBA00023004"/>
    </source>
</evidence>
<dbReference type="PANTHER" id="PTHR24305:SF229">
    <property type="entry name" value="P450, PUTATIVE (EUROFUNG)-RELATED"/>
    <property type="match status" value="1"/>
</dbReference>
<dbReference type="InterPro" id="IPR050121">
    <property type="entry name" value="Cytochrome_P450_monoxygenase"/>
</dbReference>
<evidence type="ECO:0000256" key="2">
    <source>
        <dbReference type="ARBA" id="ARBA00022723"/>
    </source>
</evidence>
<protein>
    <submittedName>
        <fullName evidence="5">Cytochrome P450 monooxygenase oxidoreductase</fullName>
    </submittedName>
</protein>
<evidence type="ECO:0000256" key="4">
    <source>
        <dbReference type="SAM" id="Phobius"/>
    </source>
</evidence>
<comment type="caution">
    <text evidence="5">The sequence shown here is derived from an EMBL/GenBank/DDBJ whole genome shotgun (WGS) entry which is preliminary data.</text>
</comment>
<reference evidence="5 6" key="1">
    <citation type="submission" date="2020-05" db="EMBL/GenBank/DDBJ databases">
        <title>Identification and distribution of gene clusters putatively required for synthesis of sphingolipid metabolism inhibitors in phylogenetically diverse species of the filamentous fungus Fusarium.</title>
        <authorList>
            <person name="Kim H.-S."/>
            <person name="Busman M."/>
            <person name="Brown D.W."/>
            <person name="Divon H."/>
            <person name="Uhlig S."/>
            <person name="Proctor R.H."/>
        </authorList>
    </citation>
    <scope>NUCLEOTIDE SEQUENCE [LARGE SCALE GENOMIC DNA]</scope>
    <source>
        <strain evidence="5 6">NRRL 66243</strain>
    </source>
</reference>
<keyword evidence="4" id="KW-1133">Transmembrane helix</keyword>